<evidence type="ECO:0000313" key="2">
    <source>
        <dbReference type="EMBL" id="SMP05129.1"/>
    </source>
</evidence>
<gene>
    <name evidence="2" type="ORF">SAMN06265339_0282</name>
</gene>
<dbReference type="RefSeq" id="WP_283399790.1">
    <property type="nucleotide sequence ID" value="NZ_FXUB01000001.1"/>
</dbReference>
<dbReference type="InterPro" id="IPR011335">
    <property type="entry name" value="Restrct_endonuc-II-like"/>
</dbReference>
<protein>
    <recommendedName>
        <fullName evidence="1">Card1 endonuclease domain-containing protein</fullName>
    </recommendedName>
</protein>
<dbReference type="Pfam" id="PF09002">
    <property type="entry name" value="Card1_endonuc"/>
    <property type="match status" value="1"/>
</dbReference>
<sequence>MNRTFKVMVSPVSTQVFPVVVTALTIRPERVVLLTTPKVEIFTKLIKRALLFAGIEVEERNINPYSFNSIKEKTKDLQNPFLLLNCGTKFTAIALFRLFGEENAYYYTPEGKIIDFNSNLLEKVSQKLVDVELHSQMYGFEIVEERQDHEKIRMREKLTRYIASKPSLLPVLTKLYLKGSARILPNEFAGLAKKFEVVVYRGGKYVVLDREYIGGKWLEEFTFLELLKKNFYDVRIGVKVEWYEKGVINEIDVMATKHNQLHIFSCKTGKNVKEIAKHLYELEELTERIGGDFGKSFLVITENIYVKSPPRREDFPNAPSVPYKVAPSTWNEYYKTEEGQRFKKLFRIYNSFKYLHKRASLLGIEILTPEILKRNLGGRSGA</sequence>
<dbReference type="InterPro" id="IPR015093">
    <property type="entry name" value="Card1_endonucl_dom"/>
</dbReference>
<feature type="domain" description="Card1 endonuclease" evidence="1">
    <location>
        <begin position="211"/>
        <end position="300"/>
    </location>
</feature>
<dbReference type="Gene3D" id="3.40.1350.10">
    <property type="match status" value="1"/>
</dbReference>
<evidence type="ECO:0000313" key="3">
    <source>
        <dbReference type="Proteomes" id="UP001157911"/>
    </source>
</evidence>
<comment type="caution">
    <text evidence="2">The sequence shown here is derived from an EMBL/GenBank/DDBJ whole genome shotgun (WGS) entry which is preliminary data.</text>
</comment>
<keyword evidence="3" id="KW-1185">Reference proteome</keyword>
<dbReference type="SUPFAM" id="SSF52980">
    <property type="entry name" value="Restriction endonuclease-like"/>
    <property type="match status" value="1"/>
</dbReference>
<accession>A0ABY1NAU8</accession>
<organism evidence="2 3">
    <name type="scientific">Desulfurobacterium pacificum</name>
    <dbReference type="NCBI Taxonomy" id="240166"/>
    <lineage>
        <taxon>Bacteria</taxon>
        <taxon>Pseudomonadati</taxon>
        <taxon>Aquificota</taxon>
        <taxon>Aquificia</taxon>
        <taxon>Desulfurobacteriales</taxon>
        <taxon>Desulfurobacteriaceae</taxon>
        <taxon>Desulfurobacterium</taxon>
    </lineage>
</organism>
<dbReference type="Gene3D" id="3.40.50.10770">
    <property type="entry name" value="Hypothetical protein VC1899 like domain (Restriction endonuclease-like)"/>
    <property type="match status" value="1"/>
</dbReference>
<dbReference type="Proteomes" id="UP001157911">
    <property type="component" value="Unassembled WGS sequence"/>
</dbReference>
<proteinExistence type="predicted"/>
<name>A0ABY1NAU8_9BACT</name>
<evidence type="ECO:0000259" key="1">
    <source>
        <dbReference type="Pfam" id="PF09002"/>
    </source>
</evidence>
<dbReference type="EMBL" id="FXUB01000001">
    <property type="protein sequence ID" value="SMP05129.1"/>
    <property type="molecule type" value="Genomic_DNA"/>
</dbReference>
<dbReference type="InterPro" id="IPR011856">
    <property type="entry name" value="tRNA_endonuc-like_dom_sf"/>
</dbReference>
<reference evidence="2 3" key="1">
    <citation type="submission" date="2017-05" db="EMBL/GenBank/DDBJ databases">
        <authorList>
            <person name="Varghese N."/>
            <person name="Submissions S."/>
        </authorList>
    </citation>
    <scope>NUCLEOTIDE SEQUENCE [LARGE SCALE GENOMIC DNA]</scope>
    <source>
        <strain evidence="2 3">DSM 15522</strain>
    </source>
</reference>